<dbReference type="EMBL" id="RJUF01000183">
    <property type="protein sequence ID" value="MCP9765460.1"/>
    <property type="molecule type" value="Genomic_DNA"/>
</dbReference>
<dbReference type="AlphaFoldDB" id="A0AAE3KXN6"/>
<accession>A0AAE3KXN6</accession>
<dbReference type="GO" id="GO:0008270">
    <property type="term" value="F:zinc ion binding"/>
    <property type="evidence" value="ECO:0007669"/>
    <property type="project" value="InterPro"/>
</dbReference>
<keyword evidence="2" id="KW-1185">Reference proteome</keyword>
<sequence>MPNQLYIICPFSCIEPVLQKEFGESILFLTSPIASIETSDTSLLNALKCILETEKITEIRIVNSTTCRFINSVINGTQKADFKAFEILQDLYNKNHNSDFAGLSQQQQAYKLAELNISFHTLEILQSNILGSYILKKDIEIEGLIISENNTIFNHLQLTHRV</sequence>
<evidence type="ECO:0000313" key="1">
    <source>
        <dbReference type="EMBL" id="MCP9765460.1"/>
    </source>
</evidence>
<dbReference type="InterPro" id="IPR036874">
    <property type="entry name" value="Carbonic_anhydrase_sf"/>
</dbReference>
<dbReference type="Gene3D" id="3.40.1050.10">
    <property type="entry name" value="Carbonic anhydrase"/>
    <property type="match status" value="1"/>
</dbReference>
<evidence type="ECO:0000313" key="2">
    <source>
        <dbReference type="Proteomes" id="UP001204144"/>
    </source>
</evidence>
<evidence type="ECO:0008006" key="3">
    <source>
        <dbReference type="Google" id="ProtNLM"/>
    </source>
</evidence>
<comment type="caution">
    <text evidence="1">The sequence shown here is derived from an EMBL/GenBank/DDBJ whole genome shotgun (WGS) entry which is preliminary data.</text>
</comment>
<reference evidence="1 2" key="1">
    <citation type="submission" date="2018-11" db="EMBL/GenBank/DDBJ databases">
        <title>Novel bacteria species description.</title>
        <authorList>
            <person name="Han J.-H."/>
        </authorList>
    </citation>
    <scope>NUCLEOTIDE SEQUENCE [LARGE SCALE GENOMIC DNA]</scope>
    <source>
        <strain evidence="1 2">KCTC23259</strain>
    </source>
</reference>
<dbReference type="GO" id="GO:0004089">
    <property type="term" value="F:carbonate dehydratase activity"/>
    <property type="evidence" value="ECO:0007669"/>
    <property type="project" value="InterPro"/>
</dbReference>
<gene>
    <name evidence="1" type="ORF">EGI31_21200</name>
</gene>
<dbReference type="Proteomes" id="UP001204144">
    <property type="component" value="Unassembled WGS sequence"/>
</dbReference>
<name>A0AAE3KXN6_9BACT</name>
<dbReference type="RefSeq" id="WP_255039154.1">
    <property type="nucleotide sequence ID" value="NZ_RJUF01000183.1"/>
</dbReference>
<organism evidence="1 2">
    <name type="scientific">Lacihabitans soyangensis</name>
    <dbReference type="NCBI Taxonomy" id="869394"/>
    <lineage>
        <taxon>Bacteria</taxon>
        <taxon>Pseudomonadati</taxon>
        <taxon>Bacteroidota</taxon>
        <taxon>Cytophagia</taxon>
        <taxon>Cytophagales</taxon>
        <taxon>Leadbetterellaceae</taxon>
        <taxon>Lacihabitans</taxon>
    </lineage>
</organism>
<protein>
    <recommendedName>
        <fullName evidence="3">Carbonic anhydrase</fullName>
    </recommendedName>
</protein>
<proteinExistence type="predicted"/>